<organism evidence="1 2">
    <name type="scientific">Branchiibius hedensis</name>
    <dbReference type="NCBI Taxonomy" id="672460"/>
    <lineage>
        <taxon>Bacteria</taxon>
        <taxon>Bacillati</taxon>
        <taxon>Actinomycetota</taxon>
        <taxon>Actinomycetes</taxon>
        <taxon>Micrococcales</taxon>
        <taxon>Dermacoccaceae</taxon>
        <taxon>Branchiibius</taxon>
    </lineage>
</organism>
<proteinExistence type="predicted"/>
<dbReference type="EMBL" id="UESZ01000001">
    <property type="protein sequence ID" value="SSA35553.1"/>
    <property type="molecule type" value="Genomic_DNA"/>
</dbReference>
<reference evidence="2" key="1">
    <citation type="submission" date="2016-10" db="EMBL/GenBank/DDBJ databases">
        <authorList>
            <person name="Varghese N."/>
            <person name="Submissions S."/>
        </authorList>
    </citation>
    <scope>NUCLEOTIDE SEQUENCE [LARGE SCALE GENOMIC DNA]</scope>
    <source>
        <strain evidence="2">DSM 22951</strain>
    </source>
</reference>
<sequence>MSQVWARPEPVLSTELLSTAAAINGKAVASAFGNRPRQPRRCIAGVGAEVEVGSKYQWTRWFPASHV</sequence>
<gene>
    <name evidence="1" type="ORF">SAMN04489750_2917</name>
</gene>
<protein>
    <submittedName>
        <fullName evidence="1">Uncharacterized protein</fullName>
    </submittedName>
</protein>
<evidence type="ECO:0000313" key="1">
    <source>
        <dbReference type="EMBL" id="SSA35553.1"/>
    </source>
</evidence>
<evidence type="ECO:0000313" key="2">
    <source>
        <dbReference type="Proteomes" id="UP000250028"/>
    </source>
</evidence>
<dbReference type="AlphaFoldDB" id="A0A2Y9C264"/>
<name>A0A2Y9C264_9MICO</name>
<keyword evidence="2" id="KW-1185">Reference proteome</keyword>
<dbReference type="Proteomes" id="UP000250028">
    <property type="component" value="Unassembled WGS sequence"/>
</dbReference>
<accession>A0A2Y9C264</accession>